<dbReference type="GO" id="GO:0005504">
    <property type="term" value="F:fatty acid binding"/>
    <property type="evidence" value="ECO:0007669"/>
    <property type="project" value="UniProtKB-UniRule"/>
</dbReference>
<dbReference type="STRING" id="137246.A0A401T314"/>
<dbReference type="Proteomes" id="UP000287033">
    <property type="component" value="Unassembled WGS sequence"/>
</dbReference>
<keyword evidence="5" id="KW-0446">Lipid-binding</keyword>
<proteinExistence type="inferred from homology"/>
<accession>A0A401T314</accession>
<dbReference type="AlphaFoldDB" id="A0A401T314"/>
<dbReference type="EMBL" id="BEZZ01000926">
    <property type="protein sequence ID" value="GCC37018.1"/>
    <property type="molecule type" value="Genomic_DNA"/>
</dbReference>
<dbReference type="CDD" id="cd19444">
    <property type="entry name" value="FABP1"/>
    <property type="match status" value="1"/>
</dbReference>
<organism evidence="6 7">
    <name type="scientific">Chiloscyllium punctatum</name>
    <name type="common">Brownbanded bambooshark</name>
    <name type="synonym">Hemiscyllium punctatum</name>
    <dbReference type="NCBI Taxonomy" id="137246"/>
    <lineage>
        <taxon>Eukaryota</taxon>
        <taxon>Metazoa</taxon>
        <taxon>Chordata</taxon>
        <taxon>Craniata</taxon>
        <taxon>Vertebrata</taxon>
        <taxon>Chondrichthyes</taxon>
        <taxon>Elasmobranchii</taxon>
        <taxon>Galeomorphii</taxon>
        <taxon>Galeoidea</taxon>
        <taxon>Orectolobiformes</taxon>
        <taxon>Hemiscylliidae</taxon>
        <taxon>Chiloscyllium</taxon>
    </lineage>
</organism>
<gene>
    <name evidence="6" type="ORF">chiPu_0015518</name>
</gene>
<protein>
    <recommendedName>
        <fullName evidence="5">Fatty acid-binding protein, liver</fullName>
        <shortName evidence="5">L-FABP</shortName>
    </recommendedName>
    <alternativeName>
        <fullName evidence="5">Liver-type fatty acid-binding protein</fullName>
    </alternativeName>
</protein>
<dbReference type="InterPro" id="IPR000463">
    <property type="entry name" value="Fatty_acid-bd"/>
</dbReference>
<dbReference type="PANTHER" id="PTHR11955">
    <property type="entry name" value="FATTY ACID BINDING PROTEIN"/>
    <property type="match status" value="1"/>
</dbReference>
<keyword evidence="4 5" id="KW-0963">Cytoplasm</keyword>
<evidence type="ECO:0000256" key="3">
    <source>
        <dbReference type="ARBA" id="ARBA00022448"/>
    </source>
</evidence>
<reference evidence="6 7" key="1">
    <citation type="journal article" date="2018" name="Nat. Ecol. Evol.">
        <title>Shark genomes provide insights into elasmobranch evolution and the origin of vertebrates.</title>
        <authorList>
            <person name="Hara Y"/>
            <person name="Yamaguchi K"/>
            <person name="Onimaru K"/>
            <person name="Kadota M"/>
            <person name="Koyanagi M"/>
            <person name="Keeley SD"/>
            <person name="Tatsumi K"/>
            <person name="Tanaka K"/>
            <person name="Motone F"/>
            <person name="Kageyama Y"/>
            <person name="Nozu R"/>
            <person name="Adachi N"/>
            <person name="Nishimura O"/>
            <person name="Nakagawa R"/>
            <person name="Tanegashima C"/>
            <person name="Kiyatake I"/>
            <person name="Matsumoto R"/>
            <person name="Murakumo K"/>
            <person name="Nishida K"/>
            <person name="Terakita A"/>
            <person name="Kuratani S"/>
            <person name="Sato K"/>
            <person name="Hyodo S Kuraku.S."/>
        </authorList>
    </citation>
    <scope>NUCLEOTIDE SEQUENCE [LARGE SCALE GENOMIC DNA]</scope>
</reference>
<evidence type="ECO:0000313" key="6">
    <source>
        <dbReference type="EMBL" id="GCC37018.1"/>
    </source>
</evidence>
<dbReference type="OMA" id="GKYQVQT"/>
<evidence type="ECO:0000313" key="7">
    <source>
        <dbReference type="Proteomes" id="UP000287033"/>
    </source>
</evidence>
<evidence type="ECO:0000256" key="5">
    <source>
        <dbReference type="RuleBase" id="RU369022"/>
    </source>
</evidence>
<comment type="subcellular location">
    <subcellularLocation>
        <location evidence="1 5">Cytoplasm</location>
    </subcellularLocation>
</comment>
<evidence type="ECO:0000256" key="2">
    <source>
        <dbReference type="ARBA" id="ARBA00008390"/>
    </source>
</evidence>
<comment type="domain">
    <text evidence="5">Forms a beta-barrel structure that accommodates hydrophobic ligands in its interior.</text>
</comment>
<evidence type="ECO:0000256" key="1">
    <source>
        <dbReference type="ARBA" id="ARBA00004496"/>
    </source>
</evidence>
<dbReference type="InterPro" id="IPR012674">
    <property type="entry name" value="Calycin"/>
</dbReference>
<name>A0A401T314_CHIPU</name>
<dbReference type="SUPFAM" id="SSF50814">
    <property type="entry name" value="Lipocalins"/>
    <property type="match status" value="1"/>
</dbReference>
<dbReference type="FunFam" id="2.40.128.20:FF:000006">
    <property type="entry name" value="Fatty acid-binding protein, liver"/>
    <property type="match status" value="1"/>
</dbReference>
<comment type="caution">
    <text evidence="6">The sequence shown here is derived from an EMBL/GenBank/DDBJ whole genome shotgun (WGS) entry which is preliminary data.</text>
</comment>
<keyword evidence="3 5" id="KW-0813">Transport</keyword>
<dbReference type="InterPro" id="IPR031259">
    <property type="entry name" value="ILBP"/>
</dbReference>
<dbReference type="GO" id="GO:0015908">
    <property type="term" value="P:fatty acid transport"/>
    <property type="evidence" value="ECO:0007669"/>
    <property type="project" value="UniProtKB-UniRule"/>
</dbReference>
<sequence length="128" mass="14201">MAFNGRYELQSQDKFAEFMKAIGLSDELIEKGKDQKSTSEIVETGDHFKITVTTGSKVLVNEFTIGEETEIESPTGDKIKAIVNREGNNKLVAKIQNITSVTEIIGDQLTNTMTIGDIAYKRISKRIS</sequence>
<dbReference type="Pfam" id="PF14651">
    <property type="entry name" value="Lipocalin_7"/>
    <property type="match status" value="1"/>
</dbReference>
<dbReference type="Gene3D" id="2.40.128.20">
    <property type="match status" value="1"/>
</dbReference>
<keyword evidence="7" id="KW-1185">Reference proteome</keyword>
<comment type="function">
    <text evidence="5">Binds free fatty acids and their coenzyme A derivatives, bilirubin, and some other small molecules in the cytoplasm. Involved in intracellular lipid transport.</text>
</comment>
<dbReference type="GO" id="GO:0005737">
    <property type="term" value="C:cytoplasm"/>
    <property type="evidence" value="ECO:0007669"/>
    <property type="project" value="UniProtKB-SubCell"/>
</dbReference>
<evidence type="ECO:0000256" key="4">
    <source>
        <dbReference type="ARBA" id="ARBA00022490"/>
    </source>
</evidence>
<dbReference type="OrthoDB" id="9971011at2759"/>
<dbReference type="PRINTS" id="PR00178">
    <property type="entry name" value="FATTYACIDBP"/>
</dbReference>
<comment type="similarity">
    <text evidence="2 5">Belongs to the calycin superfamily. Fatty-acid binding protein (FABP) family.</text>
</comment>